<reference evidence="1" key="2">
    <citation type="submission" date="2025-09" db="UniProtKB">
        <authorList>
            <consortium name="Ensembl"/>
        </authorList>
    </citation>
    <scope>IDENTIFICATION</scope>
</reference>
<keyword evidence="2" id="KW-1185">Reference proteome</keyword>
<sequence>HVKTSIQGTLESEGPQDTYPSWVLKTIPLNSFLQRMNCSTRRVAINCSSFSFPFGPKEEEKGSGITI</sequence>
<dbReference type="Ensembl" id="ENSCPGT00000005335.1">
    <property type="protein sequence ID" value="ENSCPGP00000004858.1"/>
    <property type="gene ID" value="ENSCPGG00000003500.1"/>
</dbReference>
<reference evidence="1" key="1">
    <citation type="submission" date="2025-08" db="UniProtKB">
        <authorList>
            <consortium name="Ensembl"/>
        </authorList>
    </citation>
    <scope>IDENTIFICATION</scope>
</reference>
<name>A0A8C3JAH8_9CHAR</name>
<dbReference type="Proteomes" id="UP000694419">
    <property type="component" value="Unplaced"/>
</dbReference>
<protein>
    <submittedName>
        <fullName evidence="1">Uncharacterized protein</fullName>
    </submittedName>
</protein>
<evidence type="ECO:0000313" key="1">
    <source>
        <dbReference type="Ensembl" id="ENSCPGP00000004858.1"/>
    </source>
</evidence>
<evidence type="ECO:0000313" key="2">
    <source>
        <dbReference type="Proteomes" id="UP000694419"/>
    </source>
</evidence>
<accession>A0A8C3JAH8</accession>
<proteinExistence type="predicted"/>
<organism evidence="1 2">
    <name type="scientific">Calidris pygmaea</name>
    <name type="common">Spoon-billed sandpiper</name>
    <dbReference type="NCBI Taxonomy" id="425635"/>
    <lineage>
        <taxon>Eukaryota</taxon>
        <taxon>Metazoa</taxon>
        <taxon>Chordata</taxon>
        <taxon>Craniata</taxon>
        <taxon>Vertebrata</taxon>
        <taxon>Euteleostomi</taxon>
        <taxon>Archelosauria</taxon>
        <taxon>Archosauria</taxon>
        <taxon>Dinosauria</taxon>
        <taxon>Saurischia</taxon>
        <taxon>Theropoda</taxon>
        <taxon>Coelurosauria</taxon>
        <taxon>Aves</taxon>
        <taxon>Neognathae</taxon>
        <taxon>Neoaves</taxon>
        <taxon>Charadriiformes</taxon>
        <taxon>Scolopacidae</taxon>
        <taxon>Calidris</taxon>
    </lineage>
</organism>
<dbReference type="AlphaFoldDB" id="A0A8C3JAH8"/>